<reference evidence="5 6" key="1">
    <citation type="submission" date="2020-08" db="EMBL/GenBank/DDBJ databases">
        <title>Genomic Encyclopedia of Type Strains, Phase IV (KMG-IV): sequencing the most valuable type-strain genomes for metagenomic binning, comparative biology and taxonomic classification.</title>
        <authorList>
            <person name="Goeker M."/>
        </authorList>
    </citation>
    <scope>NUCLEOTIDE SEQUENCE [LARGE SCALE GENOMIC DNA]</scope>
    <source>
        <strain evidence="5 6">DSM 44197</strain>
    </source>
</reference>
<dbReference type="GO" id="GO:0003700">
    <property type="term" value="F:DNA-binding transcription factor activity"/>
    <property type="evidence" value="ECO:0007669"/>
    <property type="project" value="InterPro"/>
</dbReference>
<accession>A0A7W3LKT9</accession>
<dbReference type="InterPro" id="IPR032783">
    <property type="entry name" value="AraC_lig"/>
</dbReference>
<dbReference type="Proteomes" id="UP000572680">
    <property type="component" value="Unassembled WGS sequence"/>
</dbReference>
<dbReference type="InterPro" id="IPR009057">
    <property type="entry name" value="Homeodomain-like_sf"/>
</dbReference>
<dbReference type="SUPFAM" id="SSF46689">
    <property type="entry name" value="Homeodomain-like"/>
    <property type="match status" value="1"/>
</dbReference>
<dbReference type="SMART" id="SM00342">
    <property type="entry name" value="HTH_ARAC"/>
    <property type="match status" value="1"/>
</dbReference>
<evidence type="ECO:0000256" key="2">
    <source>
        <dbReference type="ARBA" id="ARBA00023125"/>
    </source>
</evidence>
<evidence type="ECO:0000256" key="1">
    <source>
        <dbReference type="ARBA" id="ARBA00023015"/>
    </source>
</evidence>
<dbReference type="AlphaFoldDB" id="A0A7W3LKT9"/>
<evidence type="ECO:0000256" key="3">
    <source>
        <dbReference type="ARBA" id="ARBA00023163"/>
    </source>
</evidence>
<dbReference type="PANTHER" id="PTHR46796">
    <property type="entry name" value="HTH-TYPE TRANSCRIPTIONAL ACTIVATOR RHAS-RELATED"/>
    <property type="match status" value="1"/>
</dbReference>
<evidence type="ECO:0000259" key="4">
    <source>
        <dbReference type="PROSITE" id="PS01124"/>
    </source>
</evidence>
<dbReference type="InterPro" id="IPR018060">
    <property type="entry name" value="HTH_AraC"/>
</dbReference>
<keyword evidence="2 5" id="KW-0238">DNA-binding</keyword>
<dbReference type="Pfam" id="PF12852">
    <property type="entry name" value="Cupin_6"/>
    <property type="match status" value="1"/>
</dbReference>
<dbReference type="EMBL" id="JACJIA010000002">
    <property type="protein sequence ID" value="MBA8949944.1"/>
    <property type="molecule type" value="Genomic_DNA"/>
</dbReference>
<feature type="domain" description="HTH araC/xylS-type" evidence="4">
    <location>
        <begin position="172"/>
        <end position="263"/>
    </location>
</feature>
<protein>
    <submittedName>
        <fullName evidence="5">AraC-like DNA-binding protein</fullName>
    </submittedName>
</protein>
<dbReference type="PROSITE" id="PS01124">
    <property type="entry name" value="HTH_ARAC_FAMILY_2"/>
    <property type="match status" value="1"/>
</dbReference>
<keyword evidence="3" id="KW-0804">Transcription</keyword>
<dbReference type="Gene3D" id="1.10.10.60">
    <property type="entry name" value="Homeodomain-like"/>
    <property type="match status" value="2"/>
</dbReference>
<evidence type="ECO:0000313" key="6">
    <source>
        <dbReference type="Proteomes" id="UP000572680"/>
    </source>
</evidence>
<name>A0A7W3LKT9_ACTNM</name>
<dbReference type="PANTHER" id="PTHR46796:SF13">
    <property type="entry name" value="HTH-TYPE TRANSCRIPTIONAL ACTIVATOR RHAS"/>
    <property type="match status" value="1"/>
</dbReference>
<evidence type="ECO:0000313" key="5">
    <source>
        <dbReference type="EMBL" id="MBA8949944.1"/>
    </source>
</evidence>
<dbReference type="GO" id="GO:0043565">
    <property type="term" value="F:sequence-specific DNA binding"/>
    <property type="evidence" value="ECO:0007669"/>
    <property type="project" value="InterPro"/>
</dbReference>
<dbReference type="Pfam" id="PF12833">
    <property type="entry name" value="HTH_18"/>
    <property type="match status" value="1"/>
</dbReference>
<sequence>MRFPSDDSACCHVVLQGACRLVPPDGPPLTLGVGDVLFTAPGHGHVLADRSGSPLVDFGPARDGNSLISELDIPGQGAAADLLCVRYRLDRLRPHPLLAELPPVIHLPARLGRHSALRTTVELMGEELWRPCIGTDALLASLMDMLLLYVLRTWIDERSGDTATGLAAALTDPAIAVALQHLHHRPEHLWTINELAALSGTSRSTFAKRFTTVVGQPPLAYLTWWRTTTAARLLHRTDVSLQAVVERCGSNSKYAFADAFERE</sequence>
<dbReference type="InterPro" id="IPR050204">
    <property type="entry name" value="AraC_XylS_family_regulators"/>
</dbReference>
<keyword evidence="6" id="KW-1185">Reference proteome</keyword>
<organism evidence="5 6">
    <name type="scientific">Actinomadura namibiensis</name>
    <dbReference type="NCBI Taxonomy" id="182080"/>
    <lineage>
        <taxon>Bacteria</taxon>
        <taxon>Bacillati</taxon>
        <taxon>Actinomycetota</taxon>
        <taxon>Actinomycetes</taxon>
        <taxon>Streptosporangiales</taxon>
        <taxon>Thermomonosporaceae</taxon>
        <taxon>Actinomadura</taxon>
    </lineage>
</organism>
<keyword evidence="1" id="KW-0805">Transcription regulation</keyword>
<proteinExistence type="predicted"/>
<gene>
    <name evidence="5" type="ORF">HNR61_001557</name>
</gene>
<comment type="caution">
    <text evidence="5">The sequence shown here is derived from an EMBL/GenBank/DDBJ whole genome shotgun (WGS) entry which is preliminary data.</text>
</comment>